<dbReference type="PANTHER" id="PTHR43289">
    <property type="entry name" value="MITOGEN-ACTIVATED PROTEIN KINASE KINASE KINASE 20-RELATED"/>
    <property type="match status" value="1"/>
</dbReference>
<dbReference type="SMART" id="SM00220">
    <property type="entry name" value="S_TKc"/>
    <property type="match status" value="1"/>
</dbReference>
<evidence type="ECO:0000256" key="3">
    <source>
        <dbReference type="ARBA" id="ARBA00022679"/>
    </source>
</evidence>
<feature type="compositionally biased region" description="Basic and acidic residues" evidence="8">
    <location>
        <begin position="224"/>
        <end position="240"/>
    </location>
</feature>
<comment type="caution">
    <text evidence="10">The sequence shown here is derived from an EMBL/GenBank/DDBJ whole genome shotgun (WGS) entry which is preliminary data.</text>
</comment>
<evidence type="ECO:0000256" key="4">
    <source>
        <dbReference type="ARBA" id="ARBA00022741"/>
    </source>
</evidence>
<keyword evidence="3" id="KW-0808">Transferase</keyword>
<evidence type="ECO:0000256" key="7">
    <source>
        <dbReference type="PROSITE-ProRule" id="PRU10141"/>
    </source>
</evidence>
<feature type="region of interest" description="Disordered" evidence="8">
    <location>
        <begin position="276"/>
        <end position="430"/>
    </location>
</feature>
<feature type="compositionally biased region" description="Basic residues" evidence="8">
    <location>
        <begin position="351"/>
        <end position="360"/>
    </location>
</feature>
<keyword evidence="2" id="KW-0723">Serine/threonine-protein kinase</keyword>
<evidence type="ECO:0000256" key="8">
    <source>
        <dbReference type="SAM" id="MobiDB-lite"/>
    </source>
</evidence>
<keyword evidence="6 7" id="KW-0067">ATP-binding</keyword>
<protein>
    <recommendedName>
        <fullName evidence="1">non-specific serine/threonine protein kinase</fullName>
        <ecNumber evidence="1">2.7.11.1</ecNumber>
    </recommendedName>
</protein>
<evidence type="ECO:0000313" key="10">
    <source>
        <dbReference type="EMBL" id="MFC4123429.1"/>
    </source>
</evidence>
<evidence type="ECO:0000256" key="1">
    <source>
        <dbReference type="ARBA" id="ARBA00012513"/>
    </source>
</evidence>
<dbReference type="PROSITE" id="PS00107">
    <property type="entry name" value="PROTEIN_KINASE_ATP"/>
    <property type="match status" value="1"/>
</dbReference>
<evidence type="ECO:0000259" key="9">
    <source>
        <dbReference type="PROSITE" id="PS50011"/>
    </source>
</evidence>
<keyword evidence="11" id="KW-1185">Reference proteome</keyword>
<accession>A0ABV8KYZ7</accession>
<reference evidence="11" key="1">
    <citation type="journal article" date="2019" name="Int. J. Syst. Evol. Microbiol.">
        <title>The Global Catalogue of Microorganisms (GCM) 10K type strain sequencing project: providing services to taxonomists for standard genome sequencing and annotation.</title>
        <authorList>
            <consortium name="The Broad Institute Genomics Platform"/>
            <consortium name="The Broad Institute Genome Sequencing Center for Infectious Disease"/>
            <person name="Wu L."/>
            <person name="Ma J."/>
        </authorList>
    </citation>
    <scope>NUCLEOTIDE SEQUENCE [LARGE SCALE GENOMIC DNA]</scope>
    <source>
        <strain evidence="11">CGMCC 4.7204</strain>
    </source>
</reference>
<feature type="domain" description="Protein kinase" evidence="9">
    <location>
        <begin position="11"/>
        <end position="271"/>
    </location>
</feature>
<dbReference type="PANTHER" id="PTHR43289:SF6">
    <property type="entry name" value="SERINE_THREONINE-PROTEIN KINASE NEKL-3"/>
    <property type="match status" value="1"/>
</dbReference>
<dbReference type="InterPro" id="IPR000719">
    <property type="entry name" value="Prot_kinase_dom"/>
</dbReference>
<dbReference type="EC" id="2.7.11.1" evidence="1"/>
<dbReference type="Pfam" id="PF00069">
    <property type="entry name" value="Pkinase"/>
    <property type="match status" value="1"/>
</dbReference>
<evidence type="ECO:0000313" key="11">
    <source>
        <dbReference type="Proteomes" id="UP001595767"/>
    </source>
</evidence>
<sequence length="605" mass="64964">MLESGAVFAGHRIERLLGRGGMGSVYLARHPRLPRLTALKVLDPDGASDEVSRVRFEREAAVTAQLDHPNIVTVFDRGVEQHRLWISMQYVRGVDAATLDPETAVPERSARIVADIARALDFAHRRGIVHRDVKPANILLSAEPDQPERALLTDFGIAWLRDSSAQITRPGSVAATLAYAAPERLDGTVPDARSDQYSLACTMFRMLTGTTPFAGDNPGAVIRGHLDRPPPRITEIRDDLPPTIDDVVSRGLAKSPTERFPTCTDFAEAALAALTGTDPTAPRPAQPSVRPDGNSPTRTSQALRRPVGGAAVPSRTLVGRPPADPGADRPVRTLLPAPARVDGPSVPAAGHRAHSARLARTHPVPGRAAPSARPDVVVPAPVRPAMPGGEPADRSAESTMLGTRSPRTTPRSANVRPTRTPRRRAGQPKRRRFRPLAWLVPIVLATAAGSGGYLLYHHLSPDPHDVIHTAFPTLVPAIDGGSPNLGVRCTHAPPGHQFNGLDLGDWTGAWRCVPGPGTDEPQYAILAYPSRADRESTIIGLNPDWRHVEYVDGGMSGWMTAYFLAGPAIVSAPPGPDRNRLLVYADNGGTVDDLQAWLQRLPVGR</sequence>
<dbReference type="PROSITE" id="PS50011">
    <property type="entry name" value="PROTEIN_KINASE_DOM"/>
    <property type="match status" value="1"/>
</dbReference>
<keyword evidence="4 7" id="KW-0547">Nucleotide-binding</keyword>
<evidence type="ECO:0000256" key="5">
    <source>
        <dbReference type="ARBA" id="ARBA00022777"/>
    </source>
</evidence>
<gene>
    <name evidence="10" type="ORF">ACFOW8_00655</name>
</gene>
<proteinExistence type="predicted"/>
<dbReference type="Gene3D" id="3.30.200.20">
    <property type="entry name" value="Phosphorylase Kinase, domain 1"/>
    <property type="match status" value="1"/>
</dbReference>
<dbReference type="InterPro" id="IPR008271">
    <property type="entry name" value="Ser/Thr_kinase_AS"/>
</dbReference>
<dbReference type="Proteomes" id="UP001595767">
    <property type="component" value="Unassembled WGS sequence"/>
</dbReference>
<dbReference type="GO" id="GO:0016301">
    <property type="term" value="F:kinase activity"/>
    <property type="evidence" value="ECO:0007669"/>
    <property type="project" value="UniProtKB-KW"/>
</dbReference>
<dbReference type="EMBL" id="JBHSBA010000001">
    <property type="protein sequence ID" value="MFC4123429.1"/>
    <property type="molecule type" value="Genomic_DNA"/>
</dbReference>
<feature type="compositionally biased region" description="Polar residues" evidence="8">
    <location>
        <begin position="397"/>
        <end position="417"/>
    </location>
</feature>
<feature type="compositionally biased region" description="Low complexity" evidence="8">
    <location>
        <begin position="367"/>
        <end position="385"/>
    </location>
</feature>
<dbReference type="RefSeq" id="WP_378543883.1">
    <property type="nucleotide sequence ID" value="NZ_JBHSBA010000001.1"/>
</dbReference>
<name>A0ABV8KYZ7_9NOCA</name>
<dbReference type="SUPFAM" id="SSF56112">
    <property type="entry name" value="Protein kinase-like (PK-like)"/>
    <property type="match status" value="1"/>
</dbReference>
<feature type="binding site" evidence="7">
    <location>
        <position position="40"/>
    </location>
    <ligand>
        <name>ATP</name>
        <dbReference type="ChEBI" id="CHEBI:30616"/>
    </ligand>
</feature>
<dbReference type="Gene3D" id="1.10.510.10">
    <property type="entry name" value="Transferase(Phosphotransferase) domain 1"/>
    <property type="match status" value="1"/>
</dbReference>
<dbReference type="PROSITE" id="PS00108">
    <property type="entry name" value="PROTEIN_KINASE_ST"/>
    <property type="match status" value="1"/>
</dbReference>
<dbReference type="CDD" id="cd14014">
    <property type="entry name" value="STKc_PknB_like"/>
    <property type="match status" value="1"/>
</dbReference>
<evidence type="ECO:0000256" key="6">
    <source>
        <dbReference type="ARBA" id="ARBA00022840"/>
    </source>
</evidence>
<evidence type="ECO:0000256" key="2">
    <source>
        <dbReference type="ARBA" id="ARBA00022527"/>
    </source>
</evidence>
<dbReference type="InterPro" id="IPR011009">
    <property type="entry name" value="Kinase-like_dom_sf"/>
</dbReference>
<feature type="compositionally biased region" description="Basic residues" evidence="8">
    <location>
        <begin position="419"/>
        <end position="430"/>
    </location>
</feature>
<feature type="region of interest" description="Disordered" evidence="8">
    <location>
        <begin position="222"/>
        <end position="241"/>
    </location>
</feature>
<dbReference type="InterPro" id="IPR017441">
    <property type="entry name" value="Protein_kinase_ATP_BS"/>
</dbReference>
<organism evidence="10 11">
    <name type="scientific">Nocardia rhizosphaerae</name>
    <dbReference type="NCBI Taxonomy" id="1691571"/>
    <lineage>
        <taxon>Bacteria</taxon>
        <taxon>Bacillati</taxon>
        <taxon>Actinomycetota</taxon>
        <taxon>Actinomycetes</taxon>
        <taxon>Mycobacteriales</taxon>
        <taxon>Nocardiaceae</taxon>
        <taxon>Nocardia</taxon>
    </lineage>
</organism>
<keyword evidence="5 10" id="KW-0418">Kinase</keyword>